<feature type="signal peptide" evidence="1">
    <location>
        <begin position="1"/>
        <end position="18"/>
    </location>
</feature>
<evidence type="ECO:0000313" key="2">
    <source>
        <dbReference type="EMBL" id="MFB9992080.1"/>
    </source>
</evidence>
<dbReference type="Proteomes" id="UP001589733">
    <property type="component" value="Unassembled WGS sequence"/>
</dbReference>
<proteinExistence type="predicted"/>
<comment type="caution">
    <text evidence="2">The sequence shown here is derived from an EMBL/GenBank/DDBJ whole genome shotgun (WGS) entry which is preliminary data.</text>
</comment>
<feature type="chain" id="PRO_5046122942" description="Lipoprotein" evidence="1">
    <location>
        <begin position="19"/>
        <end position="214"/>
    </location>
</feature>
<dbReference type="RefSeq" id="WP_380008291.1">
    <property type="nucleotide sequence ID" value="NZ_JBHLYR010000028.1"/>
</dbReference>
<evidence type="ECO:0000313" key="3">
    <source>
        <dbReference type="Proteomes" id="UP001589733"/>
    </source>
</evidence>
<reference evidence="2 3" key="1">
    <citation type="submission" date="2024-09" db="EMBL/GenBank/DDBJ databases">
        <authorList>
            <person name="Sun Q."/>
            <person name="Mori K."/>
        </authorList>
    </citation>
    <scope>NUCLEOTIDE SEQUENCE [LARGE SCALE GENOMIC DNA]</scope>
    <source>
        <strain evidence="2 3">JCM 13503</strain>
    </source>
</reference>
<accession>A0ABV6AXD0</accession>
<name>A0ABV6AXD0_9DEIO</name>
<dbReference type="EMBL" id="JBHLYR010000028">
    <property type="protein sequence ID" value="MFB9992080.1"/>
    <property type="molecule type" value="Genomic_DNA"/>
</dbReference>
<gene>
    <name evidence="2" type="ORF">ACFFLM_08915</name>
</gene>
<organism evidence="2 3">
    <name type="scientific">Deinococcus oregonensis</name>
    <dbReference type="NCBI Taxonomy" id="1805970"/>
    <lineage>
        <taxon>Bacteria</taxon>
        <taxon>Thermotogati</taxon>
        <taxon>Deinococcota</taxon>
        <taxon>Deinococci</taxon>
        <taxon>Deinococcales</taxon>
        <taxon>Deinococcaceae</taxon>
        <taxon>Deinococcus</taxon>
    </lineage>
</organism>
<keyword evidence="1" id="KW-0732">Signal</keyword>
<sequence length="214" mass="22712">MRTPFLFALFGLTLTACAPGHTAGLVGAVLPNNTALASSYTPQNPTWVYGEFFLDSVAQTQACQDGYPSASAGATRGTAGQVTFRSTEGTATFQNNARHTAEICRALALKGQAFPDNVPPQGVDVLTTYQNSPSNPLVLLAFYGAEGRELLRVPVMNKQNSYKFNTGSSYGIHLPEGSLTVGQKSVIATANRFKISVDFGRGIESVEVTQGSRP</sequence>
<dbReference type="PROSITE" id="PS51257">
    <property type="entry name" value="PROKAR_LIPOPROTEIN"/>
    <property type="match status" value="1"/>
</dbReference>
<protein>
    <recommendedName>
        <fullName evidence="4">Lipoprotein</fullName>
    </recommendedName>
</protein>
<keyword evidence="3" id="KW-1185">Reference proteome</keyword>
<evidence type="ECO:0000256" key="1">
    <source>
        <dbReference type="SAM" id="SignalP"/>
    </source>
</evidence>
<evidence type="ECO:0008006" key="4">
    <source>
        <dbReference type="Google" id="ProtNLM"/>
    </source>
</evidence>